<organism evidence="3 4">
    <name type="scientific">Seiridium cardinale</name>
    <dbReference type="NCBI Taxonomy" id="138064"/>
    <lineage>
        <taxon>Eukaryota</taxon>
        <taxon>Fungi</taxon>
        <taxon>Dikarya</taxon>
        <taxon>Ascomycota</taxon>
        <taxon>Pezizomycotina</taxon>
        <taxon>Sordariomycetes</taxon>
        <taxon>Xylariomycetidae</taxon>
        <taxon>Amphisphaeriales</taxon>
        <taxon>Sporocadaceae</taxon>
        <taxon>Seiridium</taxon>
    </lineage>
</organism>
<dbReference type="InterPro" id="IPR018830">
    <property type="entry name" value="DUF2434"/>
</dbReference>
<sequence length="593" mass="66762">MPIFDAREILANGDNSTDYVIGDIHFNLTTLNYWNYTIFGNGTISNGSWCFLTFEPYVPKLLYPNGTFVNSTWCYTPVNGIGTRGRIGVAFAVLFAISLVFTLVNLTRHGKLYLPVTKRFAPIGRRWQWYWAIFVAVAAMIGLFTGVDVDRYYLASIPIVLNNFFWYIMQMGTMAIVWEAVRHWGSWKERQFIDPNPFVLQQTDRRGMFELLIPLFFYFWLWLNFFLVIPRNWGNIELQRSDEQTALFAEPTATDARFKTATFSLFICWLTIIVSLWHSIHHYEERRRGFFNRLVGGLGFMPFRFVLLLPLALTVVAYQGLAAWDFDLSPMKQDTNYIAMYVGGYVPALLIIIIQNVAGFTRQNEDRALIQQRRARGAANDAELGLVRKPAWWRRTNGQDNMRDAILRNVREVGGGRATGQNVEAAAETRAREADTAAAAAPIEMSNIRRTNSIASSVRTGATAPPPYSPYTGKSDQRRTDRTMQVAAGLLFPNAAPGQAAPNATAVGDRGRSTTVSPSTQQRPGTSERSNSTQSGVSLNGRPQQVRKSKSEKVEASQISNDFGKFSQINGTQAVTASEVPRILEQKRGKNMN</sequence>
<feature type="transmembrane region" description="Helical" evidence="2">
    <location>
        <begin position="261"/>
        <end position="278"/>
    </location>
</feature>
<protein>
    <submittedName>
        <fullName evidence="3">Uncharacterized protein</fullName>
    </submittedName>
</protein>
<evidence type="ECO:0000313" key="4">
    <source>
        <dbReference type="Proteomes" id="UP001465668"/>
    </source>
</evidence>
<accession>A0ABR2XKQ8</accession>
<name>A0ABR2XKQ8_9PEZI</name>
<feature type="transmembrane region" description="Helical" evidence="2">
    <location>
        <begin position="87"/>
        <end position="106"/>
    </location>
</feature>
<feature type="transmembrane region" description="Helical" evidence="2">
    <location>
        <begin position="338"/>
        <end position="358"/>
    </location>
</feature>
<dbReference type="Pfam" id="PF10361">
    <property type="entry name" value="DUF2434"/>
    <property type="match status" value="1"/>
</dbReference>
<keyword evidence="2" id="KW-1133">Transmembrane helix</keyword>
<proteinExistence type="predicted"/>
<feature type="compositionally biased region" description="Basic and acidic residues" evidence="1">
    <location>
        <begin position="582"/>
        <end position="593"/>
    </location>
</feature>
<keyword evidence="2" id="KW-0472">Membrane</keyword>
<evidence type="ECO:0000256" key="2">
    <source>
        <dbReference type="SAM" id="Phobius"/>
    </source>
</evidence>
<evidence type="ECO:0000313" key="3">
    <source>
        <dbReference type="EMBL" id="KAK9774413.1"/>
    </source>
</evidence>
<feature type="compositionally biased region" description="Polar residues" evidence="1">
    <location>
        <begin position="513"/>
        <end position="543"/>
    </location>
</feature>
<gene>
    <name evidence="3" type="ORF">SCAR479_09018</name>
</gene>
<evidence type="ECO:0000256" key="1">
    <source>
        <dbReference type="SAM" id="MobiDB-lite"/>
    </source>
</evidence>
<keyword evidence="4" id="KW-1185">Reference proteome</keyword>
<reference evidence="3 4" key="1">
    <citation type="submission" date="2024-02" db="EMBL/GenBank/DDBJ databases">
        <title>First draft genome assembly of two strains of Seiridium cardinale.</title>
        <authorList>
            <person name="Emiliani G."/>
            <person name="Scali E."/>
        </authorList>
    </citation>
    <scope>NUCLEOTIDE SEQUENCE [LARGE SCALE GENOMIC DNA]</scope>
    <source>
        <strain evidence="3 4">BM-138-000479</strain>
    </source>
</reference>
<feature type="compositionally biased region" description="Polar residues" evidence="1">
    <location>
        <begin position="451"/>
        <end position="460"/>
    </location>
</feature>
<keyword evidence="2" id="KW-0812">Transmembrane</keyword>
<feature type="compositionally biased region" description="Low complexity" evidence="1">
    <location>
        <begin position="493"/>
        <end position="506"/>
    </location>
</feature>
<feature type="compositionally biased region" description="Polar residues" evidence="1">
    <location>
        <begin position="557"/>
        <end position="576"/>
    </location>
</feature>
<feature type="transmembrane region" description="Helical" evidence="2">
    <location>
        <begin position="164"/>
        <end position="181"/>
    </location>
</feature>
<feature type="region of interest" description="Disordered" evidence="1">
    <location>
        <begin position="492"/>
        <end position="593"/>
    </location>
</feature>
<feature type="transmembrane region" description="Helical" evidence="2">
    <location>
        <begin position="211"/>
        <end position="229"/>
    </location>
</feature>
<dbReference type="EMBL" id="JARVKM010000042">
    <property type="protein sequence ID" value="KAK9774413.1"/>
    <property type="molecule type" value="Genomic_DNA"/>
</dbReference>
<dbReference type="Proteomes" id="UP001465668">
    <property type="component" value="Unassembled WGS sequence"/>
</dbReference>
<comment type="caution">
    <text evidence="3">The sequence shown here is derived from an EMBL/GenBank/DDBJ whole genome shotgun (WGS) entry which is preliminary data.</text>
</comment>
<feature type="transmembrane region" description="Helical" evidence="2">
    <location>
        <begin position="290"/>
        <end position="318"/>
    </location>
</feature>
<feature type="transmembrane region" description="Helical" evidence="2">
    <location>
        <begin position="127"/>
        <end position="144"/>
    </location>
</feature>
<feature type="region of interest" description="Disordered" evidence="1">
    <location>
        <begin position="451"/>
        <end position="479"/>
    </location>
</feature>